<feature type="compositionally biased region" description="Polar residues" evidence="2">
    <location>
        <begin position="347"/>
        <end position="357"/>
    </location>
</feature>
<dbReference type="EMBL" id="JAULSN010000001">
    <property type="protein sequence ID" value="KAK3383759.1"/>
    <property type="molecule type" value="Genomic_DNA"/>
</dbReference>
<comment type="caution">
    <text evidence="3">The sequence shown here is derived from an EMBL/GenBank/DDBJ whole genome shotgun (WGS) entry which is preliminary data.</text>
</comment>
<keyword evidence="4" id="KW-1185">Reference proteome</keyword>
<sequence>MQLRICRGTANSQAVGRHRESQKYRPTHEPCRHHVPSKINVFAHGTWSAPDAWPHRIRSRAGPSASVIIATYRYLGHRPPYGFCHKPRNSIRSSLFARNLGQISAGRKDRKAFKDQEALQPSRSSWRMMIQHFKSFLSTLLQPNLSRPHIGSRQKIHLTGPPRLYAIFIRRTWQQTSWQMKQDSRKRSRDELESLNEEMEASIEEVKYLTRQKDKISFLMIKSRDKMKSLNESTAVEEKKQGELSQRAANTRELINMLETEIAPIQQSDDEHKKHAAMRLDLIGKMKQKNNEIVQLAFELEKMGLDPKDKSAESIDIVSDLKDKNSASKEKDAKPGDEKEVEPGDDNAQSNQETPEP</sequence>
<evidence type="ECO:0000313" key="3">
    <source>
        <dbReference type="EMBL" id="KAK3383759.1"/>
    </source>
</evidence>
<proteinExistence type="predicted"/>
<feature type="region of interest" description="Disordered" evidence="2">
    <location>
        <begin position="1"/>
        <end position="30"/>
    </location>
</feature>
<feature type="compositionally biased region" description="Basic and acidic residues" evidence="2">
    <location>
        <begin position="17"/>
        <end position="30"/>
    </location>
</feature>
<dbReference type="Proteomes" id="UP001287356">
    <property type="component" value="Unassembled WGS sequence"/>
</dbReference>
<feature type="compositionally biased region" description="Basic and acidic residues" evidence="2">
    <location>
        <begin position="305"/>
        <end position="342"/>
    </location>
</feature>
<evidence type="ECO:0000313" key="4">
    <source>
        <dbReference type="Proteomes" id="UP001287356"/>
    </source>
</evidence>
<name>A0AAE0NLV4_9PEZI</name>
<organism evidence="3 4">
    <name type="scientific">Lasiosphaeria ovina</name>
    <dbReference type="NCBI Taxonomy" id="92902"/>
    <lineage>
        <taxon>Eukaryota</taxon>
        <taxon>Fungi</taxon>
        <taxon>Dikarya</taxon>
        <taxon>Ascomycota</taxon>
        <taxon>Pezizomycotina</taxon>
        <taxon>Sordariomycetes</taxon>
        <taxon>Sordariomycetidae</taxon>
        <taxon>Sordariales</taxon>
        <taxon>Lasiosphaeriaceae</taxon>
        <taxon>Lasiosphaeria</taxon>
    </lineage>
</organism>
<feature type="coiled-coil region" evidence="1">
    <location>
        <begin position="185"/>
        <end position="212"/>
    </location>
</feature>
<keyword evidence="1" id="KW-0175">Coiled coil</keyword>
<dbReference type="AlphaFoldDB" id="A0AAE0NLV4"/>
<gene>
    <name evidence="3" type="ORF">B0T24DRAFT_61437</name>
</gene>
<reference evidence="3" key="1">
    <citation type="journal article" date="2023" name="Mol. Phylogenet. Evol.">
        <title>Genome-scale phylogeny and comparative genomics of the fungal order Sordariales.</title>
        <authorList>
            <person name="Hensen N."/>
            <person name="Bonometti L."/>
            <person name="Westerberg I."/>
            <person name="Brannstrom I.O."/>
            <person name="Guillou S."/>
            <person name="Cros-Aarteil S."/>
            <person name="Calhoun S."/>
            <person name="Haridas S."/>
            <person name="Kuo A."/>
            <person name="Mondo S."/>
            <person name="Pangilinan J."/>
            <person name="Riley R."/>
            <person name="LaButti K."/>
            <person name="Andreopoulos B."/>
            <person name="Lipzen A."/>
            <person name="Chen C."/>
            <person name="Yan M."/>
            <person name="Daum C."/>
            <person name="Ng V."/>
            <person name="Clum A."/>
            <person name="Steindorff A."/>
            <person name="Ohm R.A."/>
            <person name="Martin F."/>
            <person name="Silar P."/>
            <person name="Natvig D.O."/>
            <person name="Lalanne C."/>
            <person name="Gautier V."/>
            <person name="Ament-Velasquez S.L."/>
            <person name="Kruys A."/>
            <person name="Hutchinson M.I."/>
            <person name="Powell A.J."/>
            <person name="Barry K."/>
            <person name="Miller A.N."/>
            <person name="Grigoriev I.V."/>
            <person name="Debuchy R."/>
            <person name="Gladieux P."/>
            <person name="Hiltunen Thoren M."/>
            <person name="Johannesson H."/>
        </authorList>
    </citation>
    <scope>NUCLEOTIDE SEQUENCE</scope>
    <source>
        <strain evidence="3">CBS 958.72</strain>
    </source>
</reference>
<reference evidence="3" key="2">
    <citation type="submission" date="2023-06" db="EMBL/GenBank/DDBJ databases">
        <authorList>
            <consortium name="Lawrence Berkeley National Laboratory"/>
            <person name="Haridas S."/>
            <person name="Hensen N."/>
            <person name="Bonometti L."/>
            <person name="Westerberg I."/>
            <person name="Brannstrom I.O."/>
            <person name="Guillou S."/>
            <person name="Cros-Aarteil S."/>
            <person name="Calhoun S."/>
            <person name="Kuo A."/>
            <person name="Mondo S."/>
            <person name="Pangilinan J."/>
            <person name="Riley R."/>
            <person name="Labutti K."/>
            <person name="Andreopoulos B."/>
            <person name="Lipzen A."/>
            <person name="Chen C."/>
            <person name="Yanf M."/>
            <person name="Daum C."/>
            <person name="Ng V."/>
            <person name="Clum A."/>
            <person name="Steindorff A."/>
            <person name="Ohm R."/>
            <person name="Martin F."/>
            <person name="Silar P."/>
            <person name="Natvig D."/>
            <person name="Lalanne C."/>
            <person name="Gautier V."/>
            <person name="Ament-Velasquez S.L."/>
            <person name="Kruys A."/>
            <person name="Hutchinson M.I."/>
            <person name="Powell A.J."/>
            <person name="Barry K."/>
            <person name="Miller A.N."/>
            <person name="Grigoriev I.V."/>
            <person name="Debuchy R."/>
            <person name="Gladieux P."/>
            <person name="Thoren M.H."/>
            <person name="Johannesson H."/>
        </authorList>
    </citation>
    <scope>NUCLEOTIDE SEQUENCE</scope>
    <source>
        <strain evidence="3">CBS 958.72</strain>
    </source>
</reference>
<accession>A0AAE0NLV4</accession>
<feature type="region of interest" description="Disordered" evidence="2">
    <location>
        <begin position="305"/>
        <end position="357"/>
    </location>
</feature>
<evidence type="ECO:0000256" key="1">
    <source>
        <dbReference type="SAM" id="Coils"/>
    </source>
</evidence>
<protein>
    <submittedName>
        <fullName evidence="3">Uncharacterized protein</fullName>
    </submittedName>
</protein>
<evidence type="ECO:0000256" key="2">
    <source>
        <dbReference type="SAM" id="MobiDB-lite"/>
    </source>
</evidence>